<dbReference type="SUPFAM" id="SSF102462">
    <property type="entry name" value="Peptidyl-tRNA hydrolase II"/>
    <property type="match status" value="1"/>
</dbReference>
<keyword evidence="2" id="KW-1185">Reference proteome</keyword>
<dbReference type="Pfam" id="PF09391">
    <property type="entry name" value="DUF2000"/>
    <property type="match status" value="1"/>
</dbReference>
<evidence type="ECO:0000313" key="2">
    <source>
        <dbReference type="Proteomes" id="UP001165492"/>
    </source>
</evidence>
<dbReference type="Proteomes" id="UP001165492">
    <property type="component" value="Unassembled WGS sequence"/>
</dbReference>
<evidence type="ECO:0000313" key="1">
    <source>
        <dbReference type="EMBL" id="MCC5465360.1"/>
    </source>
</evidence>
<comment type="caution">
    <text evidence="1">The sequence shown here is derived from an EMBL/GenBank/DDBJ whole genome shotgun (WGS) entry which is preliminary data.</text>
</comment>
<dbReference type="InterPro" id="IPR018988">
    <property type="entry name" value="DUF2000"/>
</dbReference>
<dbReference type="EMBL" id="JAJHJB010000008">
    <property type="protein sequence ID" value="MCC5465360.1"/>
    <property type="molecule type" value="Genomic_DNA"/>
</dbReference>
<gene>
    <name evidence="1" type="ORF">LMF89_08280</name>
</gene>
<protein>
    <submittedName>
        <fullName evidence="1">DUF2000 domain-containing protein</fullName>
    </submittedName>
</protein>
<name>A0ABS8HQ91_9FIRM</name>
<accession>A0ABS8HQ91</accession>
<dbReference type="RefSeq" id="WP_229534649.1">
    <property type="nucleotide sequence ID" value="NZ_JAJHJB010000008.1"/>
</dbReference>
<organism evidence="1 2">
    <name type="scientific">Pelosinus baikalensis</name>
    <dbReference type="NCBI Taxonomy" id="2892015"/>
    <lineage>
        <taxon>Bacteria</taxon>
        <taxon>Bacillati</taxon>
        <taxon>Bacillota</taxon>
        <taxon>Negativicutes</taxon>
        <taxon>Selenomonadales</taxon>
        <taxon>Sporomusaceae</taxon>
        <taxon>Pelosinus</taxon>
    </lineage>
</organism>
<proteinExistence type="predicted"/>
<dbReference type="InterPro" id="IPR023476">
    <property type="entry name" value="Pep_tRNA_hydro_II_dom_sf"/>
</dbReference>
<dbReference type="Gene3D" id="3.40.1490.10">
    <property type="entry name" value="Bit1"/>
    <property type="match status" value="1"/>
</dbReference>
<reference evidence="1" key="1">
    <citation type="submission" date="2021-11" db="EMBL/GenBank/DDBJ databases">
        <title>Description of a new species Pelosinus isolated from the bottom sediments of Lake Baikal.</title>
        <authorList>
            <person name="Zakharyuk A."/>
        </authorList>
    </citation>
    <scope>NUCLEOTIDE SEQUENCE</scope>
    <source>
        <strain evidence="1">Bkl1</strain>
    </source>
</reference>
<sequence length="52" mass="5671">MFTEELFSTAHDEGNRAAVKMSNSSNLNLVGLAIRADKRVVDKIVKGLSLHS</sequence>